<accession>A0A7J6ALV1</accession>
<dbReference type="Proteomes" id="UP000593565">
    <property type="component" value="Unassembled WGS sequence"/>
</dbReference>
<evidence type="ECO:0000313" key="2">
    <source>
        <dbReference type="Proteomes" id="UP000593565"/>
    </source>
</evidence>
<name>A0A7J6ALV1_AMEME</name>
<sequence length="115" mass="13050">MSECVKEMFINIFLKMAPTCEESTTRRKDVNATVCGNGSEVDGEWVRAPTAIPLRSEGTRFDSTLKNAKPSLVRSEEAKEMTTRSPQQRICCTKALFRRFRECILRPRQVAFGVC</sequence>
<dbReference type="EMBL" id="JAAGNN010000010">
    <property type="protein sequence ID" value="KAF4083700.1"/>
    <property type="molecule type" value="Genomic_DNA"/>
</dbReference>
<reference evidence="1 2" key="1">
    <citation type="submission" date="2020-02" db="EMBL/GenBank/DDBJ databases">
        <title>A chromosome-scale genome assembly of the black bullhead catfish (Ameiurus melas).</title>
        <authorList>
            <person name="Wen M."/>
            <person name="Zham M."/>
            <person name="Cabau C."/>
            <person name="Klopp C."/>
            <person name="Donnadieu C."/>
            <person name="Roques C."/>
            <person name="Bouchez O."/>
            <person name="Lampietro C."/>
            <person name="Jouanno E."/>
            <person name="Herpin A."/>
            <person name="Louis A."/>
            <person name="Berthelot C."/>
            <person name="Parey E."/>
            <person name="Roest-Crollius H."/>
            <person name="Braasch I."/>
            <person name="Postlethwait J."/>
            <person name="Robinson-Rechavi M."/>
            <person name="Echchiki A."/>
            <person name="Begum T."/>
            <person name="Montfort J."/>
            <person name="Schartl M."/>
            <person name="Bobe J."/>
            <person name="Guiguen Y."/>
        </authorList>
    </citation>
    <scope>NUCLEOTIDE SEQUENCE [LARGE SCALE GENOMIC DNA]</scope>
    <source>
        <strain evidence="1">M_S1</strain>
        <tissue evidence="1">Blood</tissue>
    </source>
</reference>
<evidence type="ECO:0000313" key="1">
    <source>
        <dbReference type="EMBL" id="KAF4083700.1"/>
    </source>
</evidence>
<protein>
    <submittedName>
        <fullName evidence="1">Uncharacterized protein</fullName>
    </submittedName>
</protein>
<proteinExistence type="predicted"/>
<gene>
    <name evidence="1" type="ORF">AMELA_G00119730</name>
</gene>
<dbReference type="AlphaFoldDB" id="A0A7J6ALV1"/>
<comment type="caution">
    <text evidence="1">The sequence shown here is derived from an EMBL/GenBank/DDBJ whole genome shotgun (WGS) entry which is preliminary data.</text>
</comment>
<keyword evidence="2" id="KW-1185">Reference proteome</keyword>
<organism evidence="1 2">
    <name type="scientific">Ameiurus melas</name>
    <name type="common">Black bullhead</name>
    <name type="synonym">Silurus melas</name>
    <dbReference type="NCBI Taxonomy" id="219545"/>
    <lineage>
        <taxon>Eukaryota</taxon>
        <taxon>Metazoa</taxon>
        <taxon>Chordata</taxon>
        <taxon>Craniata</taxon>
        <taxon>Vertebrata</taxon>
        <taxon>Euteleostomi</taxon>
        <taxon>Actinopterygii</taxon>
        <taxon>Neopterygii</taxon>
        <taxon>Teleostei</taxon>
        <taxon>Ostariophysi</taxon>
        <taxon>Siluriformes</taxon>
        <taxon>Ictaluridae</taxon>
        <taxon>Ameiurus</taxon>
    </lineage>
</organism>